<feature type="transmembrane region" description="Helical" evidence="9">
    <location>
        <begin position="29"/>
        <end position="50"/>
    </location>
</feature>
<organism evidence="10">
    <name type="scientific">Candidatus Nitrotoga fabula</name>
    <dbReference type="NCBI Taxonomy" id="2182327"/>
    <lineage>
        <taxon>Bacteria</taxon>
        <taxon>Pseudomonadati</taxon>
        <taxon>Pseudomonadota</taxon>
        <taxon>Betaproteobacteria</taxon>
        <taxon>Nitrosomonadales</taxon>
        <taxon>Gallionellaceae</taxon>
        <taxon>Candidatus Nitrotoga</taxon>
    </lineage>
</organism>
<keyword evidence="6 9" id="KW-0812">Transmembrane</keyword>
<dbReference type="InterPro" id="IPR005495">
    <property type="entry name" value="LptG/LptF_permease"/>
</dbReference>
<evidence type="ECO:0000256" key="6">
    <source>
        <dbReference type="ARBA" id="ARBA00022692"/>
    </source>
</evidence>
<evidence type="ECO:0000256" key="8">
    <source>
        <dbReference type="ARBA" id="ARBA00023136"/>
    </source>
</evidence>
<dbReference type="PANTHER" id="PTHR33529">
    <property type="entry name" value="SLR0882 PROTEIN-RELATED"/>
    <property type="match status" value="1"/>
</dbReference>
<keyword evidence="8 9" id="KW-0472">Membrane</keyword>
<dbReference type="AlphaFoldDB" id="A0A2X0QUG8"/>
<evidence type="ECO:0000313" key="10">
    <source>
        <dbReference type="EMBL" id="SPS05117.1"/>
    </source>
</evidence>
<name>A0A2X0QUG8_9PROT</name>
<keyword evidence="4" id="KW-1003">Cell membrane</keyword>
<evidence type="ECO:0000256" key="9">
    <source>
        <dbReference type="SAM" id="Phobius"/>
    </source>
</evidence>
<keyword evidence="7 9" id="KW-1133">Transmembrane helix</keyword>
<proteinExistence type="predicted"/>
<dbReference type="PANTHER" id="PTHR33529:SF7">
    <property type="entry name" value="LIPOPOLYSACCHARIDE EXPORT SYSTEM PERMEASE PROTEIN LPTF"/>
    <property type="match status" value="1"/>
</dbReference>
<dbReference type="EMBL" id="LS423452">
    <property type="protein sequence ID" value="SPS05117.1"/>
    <property type="molecule type" value="Genomic_DNA"/>
</dbReference>
<feature type="transmembrane region" description="Helical" evidence="9">
    <location>
        <begin position="127"/>
        <end position="147"/>
    </location>
</feature>
<dbReference type="NCBIfam" id="TIGR04407">
    <property type="entry name" value="LptF_YjgP"/>
    <property type="match status" value="1"/>
</dbReference>
<evidence type="ECO:0000256" key="5">
    <source>
        <dbReference type="ARBA" id="ARBA00022519"/>
    </source>
</evidence>
<comment type="subcellular location">
    <subcellularLocation>
        <location evidence="1">Cell inner membrane</location>
        <topology evidence="1">Multi-pass membrane protein</topology>
    </subcellularLocation>
</comment>
<keyword evidence="5" id="KW-0997">Cell inner membrane</keyword>
<dbReference type="GO" id="GO:0015920">
    <property type="term" value="P:lipopolysaccharide transport"/>
    <property type="evidence" value="ECO:0007669"/>
    <property type="project" value="TreeGrafter"/>
</dbReference>
<feature type="transmembrane region" description="Helical" evidence="9">
    <location>
        <begin position="350"/>
        <end position="368"/>
    </location>
</feature>
<dbReference type="GO" id="GO:0055085">
    <property type="term" value="P:transmembrane transport"/>
    <property type="evidence" value="ECO:0007669"/>
    <property type="project" value="InterPro"/>
</dbReference>
<feature type="transmembrane region" description="Helical" evidence="9">
    <location>
        <begin position="291"/>
        <end position="310"/>
    </location>
</feature>
<keyword evidence="3" id="KW-0813">Transport</keyword>
<dbReference type="GO" id="GO:0043190">
    <property type="term" value="C:ATP-binding cassette (ABC) transporter complex"/>
    <property type="evidence" value="ECO:0007669"/>
    <property type="project" value="InterPro"/>
</dbReference>
<evidence type="ECO:0000256" key="7">
    <source>
        <dbReference type="ARBA" id="ARBA00022989"/>
    </source>
</evidence>
<dbReference type="Pfam" id="PF03739">
    <property type="entry name" value="LptF_LptG"/>
    <property type="match status" value="1"/>
</dbReference>
<feature type="transmembrane region" description="Helical" evidence="9">
    <location>
        <begin position="317"/>
        <end position="338"/>
    </location>
</feature>
<sequence length="382" mass="42754">MSDYPQVPSKKSKLFRPGLLRSSIFHRALMLEFASMGILIFFVLLSILAFTQLVRLLGKSASGAFAVDGVWAILGFGALNYLPTVLSISLFLSVLLTLTRSYRDNEMVVWFCSGIGLTRWIRPVLCYALPVIGLIALLSLVLSPWAVTKVEELKRRLESRDDVSAATPGIFRESKHADRVFFIENVDLGKNRVGNIFVQTLQHEKVGTMVAKEGLQETAANGDRFLVLLNGTRYEGVPGQLDFRIVEFERYAIRIKAVEAKKRPAPLNSLATTYLLSNLTLGNLSELERRLSLPVSALILTLLAIPLSFVNPRAGRSLNLIVAIFIYMIYNNMISVVNSLIGQGKIDPGVGFWGIHGLMFMLLVLLFYRRMTIFSLRRIVKR</sequence>
<accession>A0A2X0QUG8</accession>
<evidence type="ECO:0000256" key="2">
    <source>
        <dbReference type="ARBA" id="ARBA00014213"/>
    </source>
</evidence>
<reference evidence="10" key="1">
    <citation type="submission" date="2018-05" db="EMBL/GenBank/DDBJ databases">
        <authorList>
            <person name="Lanie J.A."/>
            <person name="Ng W.-L."/>
            <person name="Kazmierczak K.M."/>
            <person name="Andrzejewski T.M."/>
            <person name="Davidsen T.M."/>
            <person name="Wayne K.J."/>
            <person name="Tettelin H."/>
            <person name="Glass J.I."/>
            <person name="Rusch D."/>
            <person name="Podicherti R."/>
            <person name="Tsui H.-C.T."/>
            <person name="Winkler M.E."/>
        </authorList>
    </citation>
    <scope>NUCLEOTIDE SEQUENCE</scope>
    <source>
        <strain evidence="10">KNB</strain>
    </source>
</reference>
<evidence type="ECO:0000256" key="1">
    <source>
        <dbReference type="ARBA" id="ARBA00004429"/>
    </source>
</evidence>
<evidence type="ECO:0000256" key="4">
    <source>
        <dbReference type="ARBA" id="ARBA00022475"/>
    </source>
</evidence>
<evidence type="ECO:0000256" key="3">
    <source>
        <dbReference type="ARBA" id="ARBA00022448"/>
    </source>
</evidence>
<dbReference type="InterPro" id="IPR030922">
    <property type="entry name" value="LptF"/>
</dbReference>
<gene>
    <name evidence="10" type="ORF">NITFAB_0706</name>
</gene>
<feature type="transmembrane region" description="Helical" evidence="9">
    <location>
        <begin position="70"/>
        <end position="98"/>
    </location>
</feature>
<protein>
    <recommendedName>
        <fullName evidence="2">Lipopolysaccharide export system permease protein LptF</fullName>
    </recommendedName>
</protein>